<feature type="domain" description="Beta-lactamase-related" evidence="1">
    <location>
        <begin position="52"/>
        <end position="408"/>
    </location>
</feature>
<sequence>MYRLKNINLKSWVLILGLTFSSILAQTFRQVRPEFLGMSSERLERLTHQLDSYVSDKKLPGGVALVLRKGKAAYFYSFGYRDRELMDAMEKDDIFRIASQTKAIISVGIMILQEKGLLLIQEPLGKYISEYNNTTVAELNESGSYDVVNAKRKITIRDLLTHTAGIGWGFGPAKDRWEKAEIMGWYFAHRDESIQTTVKRIAKLPMDAQPGEKFVYGLSVDILGAVIEIVSGQPLDRFLQQEIFDPLEMKDTHFYLPPDKKERLTKVYSSSESGIKLSANPGKRNGPSMIGQGHYLNGPRMSFSGGAGLLSTAEDYAVFLQMMLNKGQFGNERILSRKSVELMTTNHIGSISFSNDGVRFGLGFATIEKLGGRGQLGSIGEFSWGGAYHSTYWVDPTEDMVVVYFTQLIPALNIDDHNKLRALIYQSIID</sequence>
<dbReference type="AlphaFoldDB" id="A0A382IA61"/>
<dbReference type="EMBL" id="UINC01066012">
    <property type="protein sequence ID" value="SVB96265.1"/>
    <property type="molecule type" value="Genomic_DNA"/>
</dbReference>
<evidence type="ECO:0000313" key="2">
    <source>
        <dbReference type="EMBL" id="SVB96265.1"/>
    </source>
</evidence>
<dbReference type="PANTHER" id="PTHR43283:SF3">
    <property type="entry name" value="BETA-LACTAMASE FAMILY PROTEIN (AFU_ORTHOLOGUE AFUA_5G07500)"/>
    <property type="match status" value="1"/>
</dbReference>
<reference evidence="2" key="1">
    <citation type="submission" date="2018-05" db="EMBL/GenBank/DDBJ databases">
        <authorList>
            <person name="Lanie J.A."/>
            <person name="Ng W.-L."/>
            <person name="Kazmierczak K.M."/>
            <person name="Andrzejewski T.M."/>
            <person name="Davidsen T.M."/>
            <person name="Wayne K.J."/>
            <person name="Tettelin H."/>
            <person name="Glass J.I."/>
            <person name="Rusch D."/>
            <person name="Podicherti R."/>
            <person name="Tsui H.-C.T."/>
            <person name="Winkler M.E."/>
        </authorList>
    </citation>
    <scope>NUCLEOTIDE SEQUENCE</scope>
</reference>
<dbReference type="InterPro" id="IPR001466">
    <property type="entry name" value="Beta-lactam-related"/>
</dbReference>
<gene>
    <name evidence="2" type="ORF">METZ01_LOCUS249119</name>
</gene>
<dbReference type="SUPFAM" id="SSF56601">
    <property type="entry name" value="beta-lactamase/transpeptidase-like"/>
    <property type="match status" value="1"/>
</dbReference>
<accession>A0A382IA61</accession>
<evidence type="ECO:0000259" key="1">
    <source>
        <dbReference type="Pfam" id="PF00144"/>
    </source>
</evidence>
<proteinExistence type="predicted"/>
<dbReference type="Pfam" id="PF00144">
    <property type="entry name" value="Beta-lactamase"/>
    <property type="match status" value="1"/>
</dbReference>
<dbReference type="Gene3D" id="3.40.710.10">
    <property type="entry name" value="DD-peptidase/beta-lactamase superfamily"/>
    <property type="match status" value="1"/>
</dbReference>
<dbReference type="InterPro" id="IPR012338">
    <property type="entry name" value="Beta-lactam/transpept-like"/>
</dbReference>
<dbReference type="PANTHER" id="PTHR43283">
    <property type="entry name" value="BETA-LACTAMASE-RELATED"/>
    <property type="match status" value="1"/>
</dbReference>
<protein>
    <recommendedName>
        <fullName evidence="1">Beta-lactamase-related domain-containing protein</fullName>
    </recommendedName>
</protein>
<organism evidence="2">
    <name type="scientific">marine metagenome</name>
    <dbReference type="NCBI Taxonomy" id="408172"/>
    <lineage>
        <taxon>unclassified sequences</taxon>
        <taxon>metagenomes</taxon>
        <taxon>ecological metagenomes</taxon>
    </lineage>
</organism>
<name>A0A382IA61_9ZZZZ</name>
<dbReference type="InterPro" id="IPR050789">
    <property type="entry name" value="Diverse_Enzym_Activities"/>
</dbReference>